<evidence type="ECO:0000313" key="9">
    <source>
        <dbReference type="Proteomes" id="UP001139721"/>
    </source>
</evidence>
<dbReference type="Proteomes" id="UP001139721">
    <property type="component" value="Unassembled WGS sequence"/>
</dbReference>
<keyword evidence="4" id="KW-0862">Zinc</keyword>
<dbReference type="NCBIfam" id="TIGR00608">
    <property type="entry name" value="radc"/>
    <property type="match status" value="1"/>
</dbReference>
<dbReference type="PROSITE" id="PS50249">
    <property type="entry name" value="MPN"/>
    <property type="match status" value="1"/>
</dbReference>
<accession>A0A9X2D2P5</accession>
<dbReference type="InterPro" id="IPR001405">
    <property type="entry name" value="UPF0758"/>
</dbReference>
<reference evidence="8" key="1">
    <citation type="submission" date="2021-11" db="EMBL/GenBank/DDBJ databases">
        <title>Legionella maioricencis sp. nov., a new species isolated from hot water samples in Mallorca.</title>
        <authorList>
            <person name="Crespi S."/>
            <person name="Drasar V."/>
            <person name="Salva-Serra F."/>
            <person name="Jaen-Luchoro D."/>
            <person name="Pineiro-Iglesias B."/>
            <person name="Aliaga F."/>
            <person name="Fernandez-Juarez V."/>
            <person name="Coll G."/>
            <person name="Moore E.R.B."/>
            <person name="Bennasar-Figueras A."/>
        </authorList>
    </citation>
    <scope>NUCLEOTIDE SEQUENCE</scope>
    <source>
        <strain evidence="8">HCPI-6</strain>
    </source>
</reference>
<protein>
    <submittedName>
        <fullName evidence="8">DNA repair protein RadC</fullName>
    </submittedName>
</protein>
<dbReference type="InterPro" id="IPR046778">
    <property type="entry name" value="UPF0758_N"/>
</dbReference>
<evidence type="ECO:0000259" key="7">
    <source>
        <dbReference type="PROSITE" id="PS50249"/>
    </source>
</evidence>
<dbReference type="Gene3D" id="3.40.140.10">
    <property type="entry name" value="Cytidine Deaminase, domain 2"/>
    <property type="match status" value="1"/>
</dbReference>
<dbReference type="PROSITE" id="PS01302">
    <property type="entry name" value="UPF0758"/>
    <property type="match status" value="1"/>
</dbReference>
<dbReference type="InterPro" id="IPR010994">
    <property type="entry name" value="RuvA_2-like"/>
</dbReference>
<dbReference type="AlphaFoldDB" id="A0A9X2D2P5"/>
<evidence type="ECO:0000256" key="2">
    <source>
        <dbReference type="ARBA" id="ARBA00022723"/>
    </source>
</evidence>
<keyword evidence="2" id="KW-0479">Metal-binding</keyword>
<dbReference type="Pfam" id="PF04002">
    <property type="entry name" value="RadC"/>
    <property type="match status" value="1"/>
</dbReference>
<dbReference type="InterPro" id="IPR025657">
    <property type="entry name" value="RadC_JAB"/>
</dbReference>
<keyword evidence="3" id="KW-0378">Hydrolase</keyword>
<keyword evidence="1" id="KW-0645">Protease</keyword>
<dbReference type="RefSeq" id="WP_250424615.1">
    <property type="nucleotide sequence ID" value="NZ_JAJKBJ010000026.1"/>
</dbReference>
<keyword evidence="5" id="KW-0482">Metalloprotease</keyword>
<dbReference type="SUPFAM" id="SSF47781">
    <property type="entry name" value="RuvA domain 2-like"/>
    <property type="match status" value="1"/>
</dbReference>
<dbReference type="GO" id="GO:0006508">
    <property type="term" value="P:proteolysis"/>
    <property type="evidence" value="ECO:0007669"/>
    <property type="project" value="UniProtKB-KW"/>
</dbReference>
<dbReference type="InterPro" id="IPR020891">
    <property type="entry name" value="UPF0758_CS"/>
</dbReference>
<dbReference type="EMBL" id="JAJKBJ010000026">
    <property type="protein sequence ID" value="MCL9685464.1"/>
    <property type="molecule type" value="Genomic_DNA"/>
</dbReference>
<keyword evidence="9" id="KW-1185">Reference proteome</keyword>
<dbReference type="PANTHER" id="PTHR30471">
    <property type="entry name" value="DNA REPAIR PROTEIN RADC"/>
    <property type="match status" value="1"/>
</dbReference>
<dbReference type="PANTHER" id="PTHR30471:SF3">
    <property type="entry name" value="UPF0758 PROTEIN YEES-RELATED"/>
    <property type="match status" value="1"/>
</dbReference>
<name>A0A9X2D2P5_9GAMM</name>
<evidence type="ECO:0000256" key="3">
    <source>
        <dbReference type="ARBA" id="ARBA00022801"/>
    </source>
</evidence>
<evidence type="ECO:0000313" key="8">
    <source>
        <dbReference type="EMBL" id="MCL9685464.1"/>
    </source>
</evidence>
<dbReference type="GO" id="GO:0008237">
    <property type="term" value="F:metallopeptidase activity"/>
    <property type="evidence" value="ECO:0007669"/>
    <property type="project" value="UniProtKB-KW"/>
</dbReference>
<dbReference type="InterPro" id="IPR037518">
    <property type="entry name" value="MPN"/>
</dbReference>
<dbReference type="CDD" id="cd08071">
    <property type="entry name" value="MPN_DUF2466"/>
    <property type="match status" value="1"/>
</dbReference>
<comment type="caution">
    <text evidence="8">The sequence shown here is derived from an EMBL/GenBank/DDBJ whole genome shotgun (WGS) entry which is preliminary data.</text>
</comment>
<evidence type="ECO:0000256" key="6">
    <source>
        <dbReference type="RuleBase" id="RU003797"/>
    </source>
</evidence>
<evidence type="ECO:0000256" key="1">
    <source>
        <dbReference type="ARBA" id="ARBA00022670"/>
    </source>
</evidence>
<proteinExistence type="inferred from homology"/>
<sequence>MTVVQSTRQLDLREKLLTDGVQSLSDVELLAVFISSGSGKKSCLQLAFDLIKHLGDLRAVLNADPQSFKKVHGLGEVRYVQLQAVKEICRRSDFIHLQKEIQITNSKQTYTFLKKKMRDYKNETFAALFLDNQHRIIAYEELFSGTINSATVHPRPIIERVLQLNAAAIILAHNHPSGVSDASHQDLAVTERLRDALELVDARLLDHLIIGDNEVYSIIAESKSACH</sequence>
<organism evidence="8 9">
    <name type="scientific">Legionella maioricensis</name>
    <dbReference type="NCBI Taxonomy" id="2896528"/>
    <lineage>
        <taxon>Bacteria</taxon>
        <taxon>Pseudomonadati</taxon>
        <taxon>Pseudomonadota</taxon>
        <taxon>Gammaproteobacteria</taxon>
        <taxon>Legionellales</taxon>
        <taxon>Legionellaceae</taxon>
        <taxon>Legionella</taxon>
    </lineage>
</organism>
<dbReference type="NCBIfam" id="NF000642">
    <property type="entry name" value="PRK00024.1"/>
    <property type="match status" value="1"/>
</dbReference>
<evidence type="ECO:0000256" key="5">
    <source>
        <dbReference type="ARBA" id="ARBA00023049"/>
    </source>
</evidence>
<gene>
    <name evidence="8" type="primary">radC</name>
    <name evidence="8" type="ORF">LOX96_15280</name>
</gene>
<dbReference type="GO" id="GO:0046872">
    <property type="term" value="F:metal ion binding"/>
    <property type="evidence" value="ECO:0007669"/>
    <property type="project" value="UniProtKB-KW"/>
</dbReference>
<comment type="similarity">
    <text evidence="6">Belongs to the UPF0758 family.</text>
</comment>
<feature type="domain" description="MPN" evidence="7">
    <location>
        <begin position="102"/>
        <end position="224"/>
    </location>
</feature>
<evidence type="ECO:0000256" key="4">
    <source>
        <dbReference type="ARBA" id="ARBA00022833"/>
    </source>
</evidence>
<dbReference type="Pfam" id="PF20582">
    <property type="entry name" value="UPF0758_N"/>
    <property type="match status" value="1"/>
</dbReference>